<dbReference type="AlphaFoldDB" id="A0A314UYU5"/>
<reference evidence="5 6" key="1">
    <citation type="submission" date="2018-02" db="EMBL/GenBank/DDBJ databases">
        <title>Draft genome of wild Prunus yedoensis var. nudiflora.</title>
        <authorList>
            <person name="Baek S."/>
            <person name="Kim J.-H."/>
            <person name="Choi K."/>
            <person name="Kim G.-B."/>
            <person name="Cho A."/>
            <person name="Jang H."/>
            <person name="Shin C.-H."/>
            <person name="Yu H.-J."/>
            <person name="Mun J.-H."/>
        </authorList>
    </citation>
    <scope>NUCLEOTIDE SEQUENCE [LARGE SCALE GENOMIC DNA]</scope>
    <source>
        <strain evidence="6">cv. Jeju island</strain>
        <tissue evidence="5">Leaf</tissue>
    </source>
</reference>
<organism evidence="5 6">
    <name type="scientific">Prunus yedoensis var. nudiflora</name>
    <dbReference type="NCBI Taxonomy" id="2094558"/>
    <lineage>
        <taxon>Eukaryota</taxon>
        <taxon>Viridiplantae</taxon>
        <taxon>Streptophyta</taxon>
        <taxon>Embryophyta</taxon>
        <taxon>Tracheophyta</taxon>
        <taxon>Spermatophyta</taxon>
        <taxon>Magnoliopsida</taxon>
        <taxon>eudicotyledons</taxon>
        <taxon>Gunneridae</taxon>
        <taxon>Pentapetalae</taxon>
        <taxon>rosids</taxon>
        <taxon>fabids</taxon>
        <taxon>Rosales</taxon>
        <taxon>Rosaceae</taxon>
        <taxon>Amygdaloideae</taxon>
        <taxon>Amygdaleae</taxon>
        <taxon>Prunus</taxon>
    </lineage>
</organism>
<sequence length="252" mass="28917">MLIMIILNYLSKLGMIVVLTNLGELIDGLGRIHSKGLYHGGLGSESNYVFIGECLKVINIKGDLDEFNTDEDRENKKKEDITDLLGMLDNWFESILAGGKRSWLECQHFFDFVNRAKTLNLDYDVFAKKVACHPFLLEADGRMSLFVEYDRRRNAPTTRQQVAVALTSSSDFANFKSWNSTSTVNNMDSYMRGVYNHRNYSGDVEDLLRYLRNLHHHYHEHGLAAGSMEIVDRGVTTYIRGFLEVLYKNLEI</sequence>
<dbReference type="EMBL" id="PJQY01002917">
    <property type="protein sequence ID" value="PQM41812.1"/>
    <property type="molecule type" value="Genomic_DNA"/>
</dbReference>
<dbReference type="Proteomes" id="UP000250321">
    <property type="component" value="Unassembled WGS sequence"/>
</dbReference>
<feature type="domain" description="KEN" evidence="4">
    <location>
        <begin position="139"/>
        <end position="252"/>
    </location>
</feature>
<feature type="chain" id="PRO_5016258566" evidence="3">
    <location>
        <begin position="17"/>
        <end position="252"/>
    </location>
</feature>
<evidence type="ECO:0000259" key="4">
    <source>
        <dbReference type="PROSITE" id="PS51392"/>
    </source>
</evidence>
<keyword evidence="3" id="KW-0732">Signal</keyword>
<evidence type="ECO:0000256" key="3">
    <source>
        <dbReference type="SAM" id="SignalP"/>
    </source>
</evidence>
<evidence type="ECO:0000256" key="1">
    <source>
        <dbReference type="ARBA" id="ARBA00022741"/>
    </source>
</evidence>
<dbReference type="Pfam" id="PF06479">
    <property type="entry name" value="Ribonuc_2-5A"/>
    <property type="match status" value="1"/>
</dbReference>
<keyword evidence="2" id="KW-0067">ATP-binding</keyword>
<dbReference type="GO" id="GO:0016301">
    <property type="term" value="F:kinase activity"/>
    <property type="evidence" value="ECO:0007669"/>
    <property type="project" value="UniProtKB-KW"/>
</dbReference>
<dbReference type="OrthoDB" id="10436670at2759"/>
<keyword evidence="6" id="KW-1185">Reference proteome</keyword>
<keyword evidence="5" id="KW-0418">Kinase</keyword>
<comment type="caution">
    <text evidence="5">The sequence shown here is derived from an EMBL/GenBank/DDBJ whole genome shotgun (WGS) entry which is preliminary data.</text>
</comment>
<accession>A0A314UYU5</accession>
<protein>
    <submittedName>
        <fullName evidence="5">Leucine-rich repeat receptor-like protein kinase PXL2</fullName>
    </submittedName>
</protein>
<dbReference type="InterPro" id="IPR010513">
    <property type="entry name" value="KEN_dom"/>
</dbReference>
<name>A0A314UYU5_PRUYE</name>
<evidence type="ECO:0000313" key="5">
    <source>
        <dbReference type="EMBL" id="PQM41812.1"/>
    </source>
</evidence>
<evidence type="ECO:0000313" key="6">
    <source>
        <dbReference type="Proteomes" id="UP000250321"/>
    </source>
</evidence>
<feature type="signal peptide" evidence="3">
    <location>
        <begin position="1"/>
        <end position="16"/>
    </location>
</feature>
<proteinExistence type="predicted"/>
<dbReference type="PROSITE" id="PS51392">
    <property type="entry name" value="KEN"/>
    <property type="match status" value="1"/>
</dbReference>
<gene>
    <name evidence="5" type="ORF">Pyn_09344</name>
</gene>
<dbReference type="GO" id="GO:0006397">
    <property type="term" value="P:mRNA processing"/>
    <property type="evidence" value="ECO:0007669"/>
    <property type="project" value="InterPro"/>
</dbReference>
<keyword evidence="5" id="KW-0808">Transferase</keyword>
<keyword evidence="1" id="KW-0547">Nucleotide-binding</keyword>
<evidence type="ECO:0000256" key="2">
    <source>
        <dbReference type="ARBA" id="ARBA00022840"/>
    </source>
</evidence>
<keyword evidence="5" id="KW-0675">Receptor</keyword>
<dbReference type="InterPro" id="IPR038357">
    <property type="entry name" value="KEN_sf"/>
</dbReference>
<dbReference type="Gene3D" id="1.20.1440.180">
    <property type="entry name" value="KEN domain"/>
    <property type="match status" value="1"/>
</dbReference>
<dbReference type="GO" id="GO:0005524">
    <property type="term" value="F:ATP binding"/>
    <property type="evidence" value="ECO:0007669"/>
    <property type="project" value="UniProtKB-KW"/>
</dbReference>
<dbReference type="GO" id="GO:0004540">
    <property type="term" value="F:RNA nuclease activity"/>
    <property type="evidence" value="ECO:0007669"/>
    <property type="project" value="InterPro"/>
</dbReference>